<dbReference type="InterPro" id="IPR000683">
    <property type="entry name" value="Gfo/Idh/MocA-like_OxRdtase_N"/>
</dbReference>
<dbReference type="AlphaFoldDB" id="A0A4P6UV76"/>
<evidence type="ECO:0000259" key="1">
    <source>
        <dbReference type="Pfam" id="PF01408"/>
    </source>
</evidence>
<dbReference type="GO" id="GO:0000166">
    <property type="term" value="F:nucleotide binding"/>
    <property type="evidence" value="ECO:0007669"/>
    <property type="project" value="InterPro"/>
</dbReference>
<evidence type="ECO:0000259" key="2">
    <source>
        <dbReference type="Pfam" id="PF22725"/>
    </source>
</evidence>
<evidence type="ECO:0000313" key="3">
    <source>
        <dbReference type="EMBL" id="QBK27124.1"/>
    </source>
</evidence>
<protein>
    <submittedName>
        <fullName evidence="3">Gfo/Idh/MocA family oxidoreductase</fullName>
    </submittedName>
</protein>
<dbReference type="SUPFAM" id="SSF51735">
    <property type="entry name" value="NAD(P)-binding Rossmann-fold domains"/>
    <property type="match status" value="1"/>
</dbReference>
<dbReference type="Pfam" id="PF01408">
    <property type="entry name" value="GFO_IDH_MocA"/>
    <property type="match status" value="1"/>
</dbReference>
<feature type="domain" description="Gfo/Idh/MocA-like oxidoreductase N-terminal" evidence="1">
    <location>
        <begin position="2"/>
        <end position="90"/>
    </location>
</feature>
<dbReference type="InterPro" id="IPR051450">
    <property type="entry name" value="Gfo/Idh/MocA_Oxidoreductases"/>
</dbReference>
<dbReference type="Gene3D" id="3.30.360.10">
    <property type="entry name" value="Dihydrodipicolinate Reductase, domain 2"/>
    <property type="match status" value="1"/>
</dbReference>
<dbReference type="InterPro" id="IPR036291">
    <property type="entry name" value="NAD(P)-bd_dom_sf"/>
</dbReference>
<dbReference type="Proteomes" id="UP000291151">
    <property type="component" value="Chromosome"/>
</dbReference>
<accession>A0A4P6UV76</accession>
<sequence length="303" mass="35591">MKTLIVGYGSIGKRHIRILNEMGHDVYIVSRHLENNKKCYKTIELALTSQEFNYIVIANKTFEHYETFNKINQSNFNGILLIEKPIFSKFCNIQRPKFTTYIAYNLRFHPLIQETKSLIEHEQVLSINAYVGQYLPSWRPGTDYSKSYSAFASLGGGVIRDLSHELDYLSYLFGSWRELTAFCGKISDLKIQSEDYCQVMYNTENNIKITLELNYLDRIVQRYYTIQTNNKTIKVDLINNQININGNVIQYPKIDRDYTYLKQHEHILSNSEIPCTFEEGLKIIEMIEAIERSSKDRKWIKNE</sequence>
<evidence type="ECO:0000313" key="4">
    <source>
        <dbReference type="Proteomes" id="UP000291151"/>
    </source>
</evidence>
<feature type="domain" description="GFO/IDH/MocA-like oxidoreductase" evidence="2">
    <location>
        <begin position="124"/>
        <end position="219"/>
    </location>
</feature>
<dbReference type="SUPFAM" id="SSF55347">
    <property type="entry name" value="Glyceraldehyde-3-phosphate dehydrogenase-like, C-terminal domain"/>
    <property type="match status" value="1"/>
</dbReference>
<keyword evidence="4" id="KW-1185">Reference proteome</keyword>
<organism evidence="3 4">
    <name type="scientific">Ureibacillus thermophilus</name>
    <dbReference type="NCBI Taxonomy" id="367743"/>
    <lineage>
        <taxon>Bacteria</taxon>
        <taxon>Bacillati</taxon>
        <taxon>Bacillota</taxon>
        <taxon>Bacilli</taxon>
        <taxon>Bacillales</taxon>
        <taxon>Caryophanaceae</taxon>
        <taxon>Ureibacillus</taxon>
    </lineage>
</organism>
<dbReference type="PANTHER" id="PTHR43377:SF1">
    <property type="entry name" value="BILIVERDIN REDUCTASE A"/>
    <property type="match status" value="1"/>
</dbReference>
<dbReference type="PANTHER" id="PTHR43377">
    <property type="entry name" value="BILIVERDIN REDUCTASE A"/>
    <property type="match status" value="1"/>
</dbReference>
<reference evidence="3 4" key="1">
    <citation type="submission" date="2019-02" db="EMBL/GenBank/DDBJ databases">
        <title>Ureibacillus thermophilus.</title>
        <authorList>
            <person name="Sunny J.S."/>
            <person name="Natarajan A."/>
            <person name="Saleena L.M."/>
        </authorList>
    </citation>
    <scope>NUCLEOTIDE SEQUENCE [LARGE SCALE GENOMIC DNA]</scope>
    <source>
        <strain evidence="3 4">LM102</strain>
    </source>
</reference>
<dbReference type="KEGG" id="uth:DKZ56_05480"/>
<dbReference type="InterPro" id="IPR055170">
    <property type="entry name" value="GFO_IDH_MocA-like_dom"/>
</dbReference>
<dbReference type="Gene3D" id="3.40.50.720">
    <property type="entry name" value="NAD(P)-binding Rossmann-like Domain"/>
    <property type="match status" value="1"/>
</dbReference>
<gene>
    <name evidence="3" type="ORF">DKZ56_05480</name>
</gene>
<proteinExistence type="predicted"/>
<dbReference type="Pfam" id="PF22725">
    <property type="entry name" value="GFO_IDH_MocA_C3"/>
    <property type="match status" value="1"/>
</dbReference>
<dbReference type="EMBL" id="CP036528">
    <property type="protein sequence ID" value="QBK27124.1"/>
    <property type="molecule type" value="Genomic_DNA"/>
</dbReference>
<name>A0A4P6UV76_9BACL</name>